<dbReference type="PANTHER" id="PTHR32444">
    <property type="entry name" value="BULB-TYPE LECTIN DOMAIN-CONTAINING PROTEIN"/>
    <property type="match status" value="1"/>
</dbReference>
<feature type="domain" description="Bulb-type lectin" evidence="4">
    <location>
        <begin position="1"/>
        <end position="96"/>
    </location>
</feature>
<dbReference type="SMART" id="SM00108">
    <property type="entry name" value="B_lectin"/>
    <property type="match status" value="1"/>
</dbReference>
<dbReference type="Proteomes" id="UP001189624">
    <property type="component" value="Chromosome 11"/>
</dbReference>
<keyword evidence="2" id="KW-1015">Disulfide bond</keyword>
<gene>
    <name evidence="5" type="ORF">AYBTSS11_LOCUS30839</name>
</gene>
<name>A0AA86W4W0_9FABA</name>
<dbReference type="EMBL" id="OY731408">
    <property type="protein sequence ID" value="CAJ1978642.1"/>
    <property type="molecule type" value="Genomic_DNA"/>
</dbReference>
<dbReference type="PANTHER" id="PTHR32444:SF247">
    <property type="entry name" value="OS01G0958200 PROTEIN"/>
    <property type="match status" value="1"/>
</dbReference>
<evidence type="ECO:0000256" key="2">
    <source>
        <dbReference type="ARBA" id="ARBA00023157"/>
    </source>
</evidence>
<keyword evidence="3" id="KW-0325">Glycoprotein</keyword>
<dbReference type="CDD" id="cd01098">
    <property type="entry name" value="PAN_AP_plant"/>
    <property type="match status" value="1"/>
</dbReference>
<evidence type="ECO:0000313" key="6">
    <source>
        <dbReference type="Proteomes" id="UP001189624"/>
    </source>
</evidence>
<evidence type="ECO:0000313" key="5">
    <source>
        <dbReference type="EMBL" id="CAJ1978642.1"/>
    </source>
</evidence>
<dbReference type="InterPro" id="IPR003609">
    <property type="entry name" value="Pan_app"/>
</dbReference>
<proteinExistence type="predicted"/>
<dbReference type="SUPFAM" id="SSF51110">
    <property type="entry name" value="alpha-D-mannose-specific plant lectins"/>
    <property type="match status" value="1"/>
</dbReference>
<dbReference type="InterPro" id="IPR036426">
    <property type="entry name" value="Bulb-type_lectin_dom_sf"/>
</dbReference>
<dbReference type="Gene3D" id="2.90.10.10">
    <property type="entry name" value="Bulb-type lectin domain"/>
    <property type="match status" value="1"/>
</dbReference>
<evidence type="ECO:0000259" key="4">
    <source>
        <dbReference type="PROSITE" id="PS50927"/>
    </source>
</evidence>
<accession>A0AA86W4W0</accession>
<sequence length="264" mass="30409">MKLQLGYYYFGILYKRIPVKTVVWVANRINPIKEKPFILHINREGNLVIETKNGTVVWTALADSKNKAYDPILHLLNSVNMVLRDERDDPENFLWHWKGTLNLLCGRVQQYSIGVVPGMVFVSVVPQNWREIYFLSSNLSSNVEDIYESVPRDNCDYDNLCGPCGNCIIGDSQVSKLCCKDKSEDGFLKLSGLTYPDTIHAWVNESMDLNKCRETCLNNCSYTAYANLNIKEGGSGFMLWYGDLKDMRQFSGEAWDLYIRRWLQ</sequence>
<evidence type="ECO:0000256" key="3">
    <source>
        <dbReference type="ARBA" id="ARBA00023180"/>
    </source>
</evidence>
<dbReference type="PROSITE" id="PS50927">
    <property type="entry name" value="BULB_LECTIN"/>
    <property type="match status" value="1"/>
</dbReference>
<evidence type="ECO:0000256" key="1">
    <source>
        <dbReference type="ARBA" id="ARBA00022729"/>
    </source>
</evidence>
<protein>
    <recommendedName>
        <fullName evidence="4">Bulb-type lectin domain-containing protein</fullName>
    </recommendedName>
</protein>
<keyword evidence="1" id="KW-0732">Signal</keyword>
<dbReference type="InterPro" id="IPR001480">
    <property type="entry name" value="Bulb-type_lectin_dom"/>
</dbReference>
<organism evidence="5 6">
    <name type="scientific">Sphenostylis stenocarpa</name>
    <dbReference type="NCBI Taxonomy" id="92480"/>
    <lineage>
        <taxon>Eukaryota</taxon>
        <taxon>Viridiplantae</taxon>
        <taxon>Streptophyta</taxon>
        <taxon>Embryophyta</taxon>
        <taxon>Tracheophyta</taxon>
        <taxon>Spermatophyta</taxon>
        <taxon>Magnoliopsida</taxon>
        <taxon>eudicotyledons</taxon>
        <taxon>Gunneridae</taxon>
        <taxon>Pentapetalae</taxon>
        <taxon>rosids</taxon>
        <taxon>fabids</taxon>
        <taxon>Fabales</taxon>
        <taxon>Fabaceae</taxon>
        <taxon>Papilionoideae</taxon>
        <taxon>50 kb inversion clade</taxon>
        <taxon>NPAAA clade</taxon>
        <taxon>indigoferoid/millettioid clade</taxon>
        <taxon>Phaseoleae</taxon>
        <taxon>Sphenostylis</taxon>
    </lineage>
</organism>
<dbReference type="Gramene" id="rna-AYBTSS11_LOCUS30839">
    <property type="protein sequence ID" value="CAJ1978642.1"/>
    <property type="gene ID" value="gene-AYBTSS11_LOCUS30839"/>
</dbReference>
<dbReference type="Pfam" id="PF01453">
    <property type="entry name" value="B_lectin"/>
    <property type="match status" value="1"/>
</dbReference>
<reference evidence="5" key="1">
    <citation type="submission" date="2023-10" db="EMBL/GenBank/DDBJ databases">
        <authorList>
            <person name="Domelevo Entfellner J.-B."/>
        </authorList>
    </citation>
    <scope>NUCLEOTIDE SEQUENCE</scope>
</reference>
<dbReference type="Pfam" id="PF08276">
    <property type="entry name" value="PAN_2"/>
    <property type="match status" value="1"/>
</dbReference>
<keyword evidence="6" id="KW-1185">Reference proteome</keyword>
<dbReference type="AlphaFoldDB" id="A0AA86W4W0"/>